<dbReference type="Pfam" id="PF13855">
    <property type="entry name" value="LRR_8"/>
    <property type="match status" value="2"/>
</dbReference>
<gene>
    <name evidence="18" type="primary">Vigan.08G014300</name>
    <name evidence="18" type="ORF">VIGAN_08014300</name>
</gene>
<reference evidence="18 19" key="1">
    <citation type="journal article" date="2015" name="Sci. Rep.">
        <title>The power of single molecule real-time sequencing technology in the de novo assembly of a eukaryotic genome.</title>
        <authorList>
            <person name="Sakai H."/>
            <person name="Naito K."/>
            <person name="Ogiso-Tanaka E."/>
            <person name="Takahashi Y."/>
            <person name="Iseki K."/>
            <person name="Muto C."/>
            <person name="Satou K."/>
            <person name="Teruya K."/>
            <person name="Shiroma A."/>
            <person name="Shimoji M."/>
            <person name="Hirano T."/>
            <person name="Itoh T."/>
            <person name="Kaga A."/>
            <person name="Tomooka N."/>
        </authorList>
    </citation>
    <scope>NUCLEOTIDE SEQUENCE [LARGE SCALE GENOMIC DNA]</scope>
    <source>
        <strain evidence="19">cv. Shumari</strain>
    </source>
</reference>
<dbReference type="InterPro" id="IPR001611">
    <property type="entry name" value="Leu-rich_rpt"/>
</dbReference>
<keyword evidence="4" id="KW-1003">Cell membrane</keyword>
<dbReference type="AlphaFoldDB" id="A0A0S3SLE7"/>
<name>A0A0S3SLE7_PHAAN</name>
<dbReference type="GO" id="GO:0006952">
    <property type="term" value="P:defense response"/>
    <property type="evidence" value="ECO:0007669"/>
    <property type="project" value="UniProtKB-KW"/>
</dbReference>
<dbReference type="InterPro" id="IPR032675">
    <property type="entry name" value="LRR_dom_sf"/>
</dbReference>
<evidence type="ECO:0000256" key="7">
    <source>
        <dbReference type="ARBA" id="ARBA00022614"/>
    </source>
</evidence>
<dbReference type="PANTHER" id="PTHR48057:SF2">
    <property type="entry name" value="DISEASE RESISTANCE PROTEIN-LIKE"/>
    <property type="match status" value="1"/>
</dbReference>
<dbReference type="FunFam" id="3.80.10.10:FF:000400">
    <property type="entry name" value="Nuclear pore complex protein NUP107"/>
    <property type="match status" value="1"/>
</dbReference>
<keyword evidence="7" id="KW-0433">Leucine-rich repeat</keyword>
<evidence type="ECO:0000256" key="8">
    <source>
        <dbReference type="ARBA" id="ARBA00022692"/>
    </source>
</evidence>
<proteinExistence type="inferred from homology"/>
<dbReference type="Pfam" id="PF00560">
    <property type="entry name" value="LRR_1"/>
    <property type="match status" value="3"/>
</dbReference>
<dbReference type="InterPro" id="IPR003591">
    <property type="entry name" value="Leu-rich_rpt_typical-subtyp"/>
</dbReference>
<evidence type="ECO:0000256" key="16">
    <source>
        <dbReference type="SAM" id="SignalP"/>
    </source>
</evidence>
<dbReference type="GO" id="GO:0005886">
    <property type="term" value="C:plasma membrane"/>
    <property type="evidence" value="ECO:0007669"/>
    <property type="project" value="UniProtKB-SubCell"/>
</dbReference>
<dbReference type="InterPro" id="IPR052595">
    <property type="entry name" value="LRRC69/RLP"/>
</dbReference>
<evidence type="ECO:0000256" key="13">
    <source>
        <dbReference type="ARBA" id="ARBA00023136"/>
    </source>
</evidence>
<dbReference type="Gene3D" id="3.80.10.10">
    <property type="entry name" value="Ribonuclease Inhibitor"/>
    <property type="match status" value="2"/>
</dbReference>
<protein>
    <recommendedName>
        <fullName evidence="17">Leucine-rich repeat-containing N-terminal plant-type domain-containing protein</fullName>
    </recommendedName>
</protein>
<dbReference type="Proteomes" id="UP000291084">
    <property type="component" value="Chromosome 8"/>
</dbReference>
<dbReference type="SMR" id="A0A0S3SLE7"/>
<comment type="subcellular location">
    <subcellularLocation>
        <location evidence="3">Cell membrane</location>
    </subcellularLocation>
    <subcellularLocation>
        <location evidence="1">Membrane</location>
        <topology evidence="1">Peripheral membrane protein</topology>
    </subcellularLocation>
    <subcellularLocation>
        <location evidence="2">Secreted</location>
        <location evidence="2">Cell wall</location>
    </subcellularLocation>
</comment>
<keyword evidence="11" id="KW-0611">Plant defense</keyword>
<evidence type="ECO:0000256" key="6">
    <source>
        <dbReference type="ARBA" id="ARBA00022525"/>
    </source>
</evidence>
<evidence type="ECO:0000256" key="11">
    <source>
        <dbReference type="ARBA" id="ARBA00022821"/>
    </source>
</evidence>
<dbReference type="Pfam" id="PF08263">
    <property type="entry name" value="LRRNT_2"/>
    <property type="match status" value="1"/>
</dbReference>
<dbReference type="OrthoDB" id="1394818at2759"/>
<evidence type="ECO:0000256" key="9">
    <source>
        <dbReference type="ARBA" id="ARBA00022729"/>
    </source>
</evidence>
<dbReference type="FunFam" id="3.80.10.10:FF:000716">
    <property type="entry name" value="LRR receptor-like serine/threonine-protein kinase GSO1"/>
    <property type="match status" value="1"/>
</dbReference>
<evidence type="ECO:0000256" key="2">
    <source>
        <dbReference type="ARBA" id="ARBA00004191"/>
    </source>
</evidence>
<feature type="domain" description="Leucine-rich repeat-containing N-terminal plant-type" evidence="17">
    <location>
        <begin position="39"/>
        <end position="79"/>
    </location>
</feature>
<keyword evidence="8" id="KW-0812">Transmembrane</keyword>
<evidence type="ECO:0000256" key="3">
    <source>
        <dbReference type="ARBA" id="ARBA00004236"/>
    </source>
</evidence>
<dbReference type="SMART" id="SM00369">
    <property type="entry name" value="LRR_TYP"/>
    <property type="match status" value="4"/>
</dbReference>
<keyword evidence="13" id="KW-0472">Membrane</keyword>
<keyword evidence="19" id="KW-1185">Reference proteome</keyword>
<dbReference type="SUPFAM" id="SSF52058">
    <property type="entry name" value="L domain-like"/>
    <property type="match status" value="2"/>
</dbReference>
<evidence type="ECO:0000313" key="19">
    <source>
        <dbReference type="Proteomes" id="UP000291084"/>
    </source>
</evidence>
<evidence type="ECO:0000256" key="14">
    <source>
        <dbReference type="ARBA" id="ARBA00023157"/>
    </source>
</evidence>
<keyword evidence="14" id="KW-1015">Disulfide bond</keyword>
<accession>A0A0S3SLE7</accession>
<evidence type="ECO:0000256" key="1">
    <source>
        <dbReference type="ARBA" id="ARBA00004170"/>
    </source>
</evidence>
<evidence type="ECO:0000256" key="4">
    <source>
        <dbReference type="ARBA" id="ARBA00022475"/>
    </source>
</evidence>
<keyword evidence="12" id="KW-1133">Transmembrane helix</keyword>
<dbReference type="InterPro" id="IPR013210">
    <property type="entry name" value="LRR_N_plant-typ"/>
</dbReference>
<evidence type="ECO:0000256" key="12">
    <source>
        <dbReference type="ARBA" id="ARBA00022989"/>
    </source>
</evidence>
<sequence>MQLGTCVLNLVLIFSLLGQFSGSVSESSSSTPQAPICSEEDRASLLSFKAGISQDTSQTLSTWTGRDCCDGGWEGVQCNPSTGRVNMLQIQRPERDDETFMKGTLSPSLGNLHFLEVMIISGMKHITGPIPNSFSNLTHLTQLILDDNSVGGCIPPSLGRLSLLQSLSLAGNHLKGQIPPTFGGLRNLVQLNLARNSLSGPIPLSLKTVINLQYLDLSYNLLSAPIPDFIGELKNLTYVDLSSNLLTGKIPVSLFGLVNLLDLSLSNNKLTGNIPDQVGNLKSLTSLQLSANLLTGHIPLSISRLQNLWYLNVSSNWLSDPLPVIPTKGIPSLLSIDLSYNNLSLGTVPDWIRSKQLKDVHLAGCKLKGNLPHFTRPDSLSSIDLSDNYLVDGISNFFTNMSGLQKLKLSNNQLRFDISAIKLPTELSSIDLHANLLVGSLSTIVNNRTSSSLEVIDLSNNFISGHVPGFVEGSSLKVLNVGSNNITGPIPVSISNLVYLERLDISRNHVLGTIPSSLGQTDCVVKYHKPDHSTSFDRLLTATTCAYVANLYNHARNTEAWVSEMLTLSYYI</sequence>
<comment type="similarity">
    <text evidence="15">Belongs to the polygalacturonase-inhibiting protein family.</text>
</comment>
<feature type="signal peptide" evidence="16">
    <location>
        <begin position="1"/>
        <end position="25"/>
    </location>
</feature>
<evidence type="ECO:0000256" key="15">
    <source>
        <dbReference type="ARBA" id="ARBA00038043"/>
    </source>
</evidence>
<keyword evidence="6" id="KW-0964">Secreted</keyword>
<keyword evidence="10" id="KW-0677">Repeat</keyword>
<evidence type="ECO:0000256" key="10">
    <source>
        <dbReference type="ARBA" id="ARBA00022737"/>
    </source>
</evidence>
<evidence type="ECO:0000256" key="5">
    <source>
        <dbReference type="ARBA" id="ARBA00022512"/>
    </source>
</evidence>
<feature type="chain" id="PRO_5006618385" description="Leucine-rich repeat-containing N-terminal plant-type domain-containing protein" evidence="16">
    <location>
        <begin position="26"/>
        <end position="572"/>
    </location>
</feature>
<keyword evidence="9 16" id="KW-0732">Signal</keyword>
<evidence type="ECO:0000313" key="18">
    <source>
        <dbReference type="EMBL" id="BAT93624.1"/>
    </source>
</evidence>
<keyword evidence="5" id="KW-0134">Cell wall</keyword>
<organism evidence="18 19">
    <name type="scientific">Vigna angularis var. angularis</name>
    <dbReference type="NCBI Taxonomy" id="157739"/>
    <lineage>
        <taxon>Eukaryota</taxon>
        <taxon>Viridiplantae</taxon>
        <taxon>Streptophyta</taxon>
        <taxon>Embryophyta</taxon>
        <taxon>Tracheophyta</taxon>
        <taxon>Spermatophyta</taxon>
        <taxon>Magnoliopsida</taxon>
        <taxon>eudicotyledons</taxon>
        <taxon>Gunneridae</taxon>
        <taxon>Pentapetalae</taxon>
        <taxon>rosids</taxon>
        <taxon>fabids</taxon>
        <taxon>Fabales</taxon>
        <taxon>Fabaceae</taxon>
        <taxon>Papilionoideae</taxon>
        <taxon>50 kb inversion clade</taxon>
        <taxon>NPAAA clade</taxon>
        <taxon>indigoferoid/millettioid clade</taxon>
        <taxon>Phaseoleae</taxon>
        <taxon>Vigna</taxon>
    </lineage>
</organism>
<dbReference type="EMBL" id="AP015041">
    <property type="protein sequence ID" value="BAT93624.1"/>
    <property type="molecule type" value="Genomic_DNA"/>
</dbReference>
<dbReference type="PANTHER" id="PTHR48057">
    <property type="entry name" value="LEUCINE-RICH REPEAT SERINE/THREONINE-PROTEIN KINASE 1"/>
    <property type="match status" value="1"/>
</dbReference>
<evidence type="ECO:0000259" key="17">
    <source>
        <dbReference type="Pfam" id="PF08263"/>
    </source>
</evidence>
<dbReference type="FunFam" id="3.80.10.10:FF:000299">
    <property type="entry name" value="Piriformospora indica-insensitive protein 2"/>
    <property type="match status" value="1"/>
</dbReference>